<comment type="caution">
    <text evidence="1">The sequence shown here is derived from an EMBL/GenBank/DDBJ whole genome shotgun (WGS) entry which is preliminary data.</text>
</comment>
<dbReference type="InterPro" id="IPR036894">
    <property type="entry name" value="YbaB-like_sf"/>
</dbReference>
<protein>
    <recommendedName>
        <fullName evidence="3">YbaB/EbfC DNA-binding family protein</fullName>
    </recommendedName>
</protein>
<accession>A0A0X3V6X5</accession>
<evidence type="ECO:0008006" key="3">
    <source>
        <dbReference type="Google" id="ProtNLM"/>
    </source>
</evidence>
<keyword evidence="2" id="KW-1185">Reference proteome</keyword>
<dbReference type="RefSeq" id="WP_067685622.1">
    <property type="nucleotide sequence ID" value="NZ_LLZH01000025.1"/>
</dbReference>
<dbReference type="OrthoDB" id="3630067at2"/>
<organism evidence="1 2">
    <name type="scientific">Actinoplanes awajinensis subsp. mycoplanecinus</name>
    <dbReference type="NCBI Taxonomy" id="135947"/>
    <lineage>
        <taxon>Bacteria</taxon>
        <taxon>Bacillati</taxon>
        <taxon>Actinomycetota</taxon>
        <taxon>Actinomycetes</taxon>
        <taxon>Micromonosporales</taxon>
        <taxon>Micromonosporaceae</taxon>
        <taxon>Actinoplanes</taxon>
    </lineage>
</organism>
<dbReference type="Pfam" id="PF02575">
    <property type="entry name" value="YbaB_DNA_bd"/>
    <property type="match status" value="1"/>
</dbReference>
<dbReference type="AlphaFoldDB" id="A0A0X3V6X5"/>
<proteinExistence type="predicted"/>
<gene>
    <name evidence="1" type="ORF">ADL15_06090</name>
</gene>
<dbReference type="Proteomes" id="UP000053244">
    <property type="component" value="Unassembled WGS sequence"/>
</dbReference>
<name>A0A0X3V6X5_9ACTN</name>
<reference evidence="1 2" key="1">
    <citation type="submission" date="2015-10" db="EMBL/GenBank/DDBJ databases">
        <authorList>
            <person name="Gilbert D.G."/>
        </authorList>
    </citation>
    <scope>NUCLEOTIDE SEQUENCE [LARGE SCALE GENOMIC DNA]</scope>
    <source>
        <strain evidence="1 2">NRRL B-16712</strain>
    </source>
</reference>
<evidence type="ECO:0000313" key="1">
    <source>
        <dbReference type="EMBL" id="KUL40559.1"/>
    </source>
</evidence>
<sequence length="83" mass="8827">MDLDAATERARLMREVVTSTSVEHTSDDHAVTVVAGPGGVLRDLSLSSRAFRLTGAELGALVVRTIHEANTLVTAEVAARMPR</sequence>
<dbReference type="EMBL" id="LLZH01000025">
    <property type="protein sequence ID" value="KUL40559.1"/>
    <property type="molecule type" value="Genomic_DNA"/>
</dbReference>
<dbReference type="GO" id="GO:0003677">
    <property type="term" value="F:DNA binding"/>
    <property type="evidence" value="ECO:0007669"/>
    <property type="project" value="InterPro"/>
</dbReference>
<evidence type="ECO:0000313" key="2">
    <source>
        <dbReference type="Proteomes" id="UP000053244"/>
    </source>
</evidence>
<dbReference type="Gene3D" id="3.30.1310.10">
    <property type="entry name" value="Nucleoid-associated protein YbaB-like domain"/>
    <property type="match status" value="1"/>
</dbReference>
<dbReference type="InterPro" id="IPR004401">
    <property type="entry name" value="YbaB/EbfC"/>
</dbReference>